<protein>
    <submittedName>
        <fullName evidence="1">Kinesin-4-like</fullName>
    </submittedName>
</protein>
<dbReference type="PANTHER" id="PTHR47972:SF62">
    <property type="entry name" value="P-LOOP NUCLEOSIDE TRIPHOSPHATE HYDROLASE SUPERFAMILY PROTEIN"/>
    <property type="match status" value="1"/>
</dbReference>
<feature type="non-terminal residue" evidence="1">
    <location>
        <position position="1"/>
    </location>
</feature>
<name>A0A392PW62_9FABA</name>
<sequence length="116" mass="13605">VDNKISIVTKKEEFIHKNHVADEESKKQLMKQQMLFDQRQKDIQELKHTVQTTKAGMQFMQRKFHEEFSNLGMHIHGLAHAASGYHRVLEENRKLYNEVQDLKGNKITGWLAALSF</sequence>
<evidence type="ECO:0000313" key="2">
    <source>
        <dbReference type="Proteomes" id="UP000265520"/>
    </source>
</evidence>
<dbReference type="PANTHER" id="PTHR47972">
    <property type="entry name" value="KINESIN-LIKE PROTEIN KLP-3"/>
    <property type="match status" value="1"/>
</dbReference>
<dbReference type="GO" id="GO:0003777">
    <property type="term" value="F:microtubule motor activity"/>
    <property type="evidence" value="ECO:0007669"/>
    <property type="project" value="InterPro"/>
</dbReference>
<dbReference type="EMBL" id="LXQA010098603">
    <property type="protein sequence ID" value="MCI15917.1"/>
    <property type="molecule type" value="Genomic_DNA"/>
</dbReference>
<proteinExistence type="predicted"/>
<dbReference type="GO" id="GO:0008017">
    <property type="term" value="F:microtubule binding"/>
    <property type="evidence" value="ECO:0007669"/>
    <property type="project" value="TreeGrafter"/>
</dbReference>
<comment type="caution">
    <text evidence="1">The sequence shown here is derived from an EMBL/GenBank/DDBJ whole genome shotgun (WGS) entry which is preliminary data.</text>
</comment>
<organism evidence="1 2">
    <name type="scientific">Trifolium medium</name>
    <dbReference type="NCBI Taxonomy" id="97028"/>
    <lineage>
        <taxon>Eukaryota</taxon>
        <taxon>Viridiplantae</taxon>
        <taxon>Streptophyta</taxon>
        <taxon>Embryophyta</taxon>
        <taxon>Tracheophyta</taxon>
        <taxon>Spermatophyta</taxon>
        <taxon>Magnoliopsida</taxon>
        <taxon>eudicotyledons</taxon>
        <taxon>Gunneridae</taxon>
        <taxon>Pentapetalae</taxon>
        <taxon>rosids</taxon>
        <taxon>fabids</taxon>
        <taxon>Fabales</taxon>
        <taxon>Fabaceae</taxon>
        <taxon>Papilionoideae</taxon>
        <taxon>50 kb inversion clade</taxon>
        <taxon>NPAAA clade</taxon>
        <taxon>Hologalegina</taxon>
        <taxon>IRL clade</taxon>
        <taxon>Trifolieae</taxon>
        <taxon>Trifolium</taxon>
    </lineage>
</organism>
<dbReference type="AlphaFoldDB" id="A0A392PW62"/>
<accession>A0A392PW62</accession>
<reference evidence="1 2" key="1">
    <citation type="journal article" date="2018" name="Front. Plant Sci.">
        <title>Red Clover (Trifolium pratense) and Zigzag Clover (T. medium) - A Picture of Genomic Similarities and Differences.</title>
        <authorList>
            <person name="Dluhosova J."/>
            <person name="Istvanek J."/>
            <person name="Nedelnik J."/>
            <person name="Repkova J."/>
        </authorList>
    </citation>
    <scope>NUCLEOTIDE SEQUENCE [LARGE SCALE GENOMIC DNA]</scope>
    <source>
        <strain evidence="2">cv. 10/8</strain>
        <tissue evidence="1">Leaf</tissue>
    </source>
</reference>
<dbReference type="GO" id="GO:0007018">
    <property type="term" value="P:microtubule-based movement"/>
    <property type="evidence" value="ECO:0007669"/>
    <property type="project" value="InterPro"/>
</dbReference>
<evidence type="ECO:0000313" key="1">
    <source>
        <dbReference type="EMBL" id="MCI15917.1"/>
    </source>
</evidence>
<keyword evidence="2" id="KW-1185">Reference proteome</keyword>
<dbReference type="Proteomes" id="UP000265520">
    <property type="component" value="Unassembled WGS sequence"/>
</dbReference>
<dbReference type="GO" id="GO:0015630">
    <property type="term" value="C:microtubule cytoskeleton"/>
    <property type="evidence" value="ECO:0007669"/>
    <property type="project" value="TreeGrafter"/>
</dbReference>
<dbReference type="InterPro" id="IPR027640">
    <property type="entry name" value="Kinesin-like_fam"/>
</dbReference>
<feature type="non-terminal residue" evidence="1">
    <location>
        <position position="116"/>
    </location>
</feature>